<evidence type="ECO:0000313" key="1">
    <source>
        <dbReference type="EMBL" id="RMZ72491.1"/>
    </source>
</evidence>
<dbReference type="Proteomes" id="UP000265663">
    <property type="component" value="Unassembled WGS sequence"/>
</dbReference>
<accession>A0A3M7MDA0</accession>
<dbReference type="EMBL" id="KE747833">
    <property type="protein sequence ID" value="RMZ72491.1"/>
    <property type="molecule type" value="Genomic_DNA"/>
</dbReference>
<organism evidence="1 2">
    <name type="scientific">Pyrenophora seminiperda CCB06</name>
    <dbReference type="NCBI Taxonomy" id="1302712"/>
    <lineage>
        <taxon>Eukaryota</taxon>
        <taxon>Fungi</taxon>
        <taxon>Dikarya</taxon>
        <taxon>Ascomycota</taxon>
        <taxon>Pezizomycotina</taxon>
        <taxon>Dothideomycetes</taxon>
        <taxon>Pleosporomycetidae</taxon>
        <taxon>Pleosporales</taxon>
        <taxon>Pleosporineae</taxon>
        <taxon>Pleosporaceae</taxon>
        <taxon>Pyrenophora</taxon>
    </lineage>
</organism>
<reference evidence="1 2" key="1">
    <citation type="journal article" date="2014" name="PLoS ONE">
        <title>De novo Genome Assembly of the Fungal Plant Pathogen Pyrenophora semeniperda.</title>
        <authorList>
            <person name="Soliai M.M."/>
            <person name="Meyer S.E."/>
            <person name="Udall J.A."/>
            <person name="Elzinga D.E."/>
            <person name="Hermansen R.A."/>
            <person name="Bodily P.M."/>
            <person name="Hart A.A."/>
            <person name="Coleman C.E."/>
        </authorList>
    </citation>
    <scope>NUCLEOTIDE SEQUENCE [LARGE SCALE GENOMIC DNA]</scope>
    <source>
        <strain evidence="1 2">CCB06</strain>
        <tissue evidence="1">Mycelium</tissue>
    </source>
</reference>
<sequence>MSHCIPTSSLLFWQRQIDSIVFDILTKTIDGLQEYVYFSKIAAIILVPRRTGLVPIFSSRAPGPYPLPNSTIMEGDGIRSAMLSAYVSRTSISALVR</sequence>
<keyword evidence="2" id="KW-1185">Reference proteome</keyword>
<proteinExistence type="predicted"/>
<protein>
    <submittedName>
        <fullName evidence="1">Uncharacterized protein</fullName>
    </submittedName>
</protein>
<name>A0A3M7MDA0_9PLEO</name>
<gene>
    <name evidence="1" type="ORF">GMOD_00007485</name>
</gene>
<dbReference type="AlphaFoldDB" id="A0A3M7MDA0"/>
<evidence type="ECO:0000313" key="2">
    <source>
        <dbReference type="Proteomes" id="UP000265663"/>
    </source>
</evidence>